<gene>
    <name evidence="4" type="ORF">SAMN05421740_102262</name>
</gene>
<dbReference type="SUPFAM" id="SSF52172">
    <property type="entry name" value="CheY-like"/>
    <property type="match status" value="1"/>
</dbReference>
<sequence>MKKQILLVEDEPTIQRLLYFLLSKDFDLRIAGNGYEAFLLLEAHRIPDLIIMDWVMPHLDGKSFLKCLKVSGFYCDIPVIVLSASENINEELNGLPYAVDKCLRKPFDPIILKQAIAETFNTNAY</sequence>
<dbReference type="Pfam" id="PF00072">
    <property type="entry name" value="Response_reg"/>
    <property type="match status" value="1"/>
</dbReference>
<accession>A0A1H7IM09</accession>
<keyword evidence="5" id="KW-1185">Reference proteome</keyword>
<dbReference type="EMBL" id="FNZR01000002">
    <property type="protein sequence ID" value="SEK62600.1"/>
    <property type="molecule type" value="Genomic_DNA"/>
</dbReference>
<evidence type="ECO:0000259" key="3">
    <source>
        <dbReference type="PROSITE" id="PS50110"/>
    </source>
</evidence>
<feature type="modified residue" description="4-aspartylphosphate" evidence="2">
    <location>
        <position position="53"/>
    </location>
</feature>
<evidence type="ECO:0000256" key="1">
    <source>
        <dbReference type="ARBA" id="ARBA00022553"/>
    </source>
</evidence>
<dbReference type="Proteomes" id="UP000198916">
    <property type="component" value="Unassembled WGS sequence"/>
</dbReference>
<name>A0A1H7IM09_9SPHI</name>
<evidence type="ECO:0000313" key="5">
    <source>
        <dbReference type="Proteomes" id="UP000198916"/>
    </source>
</evidence>
<evidence type="ECO:0000256" key="2">
    <source>
        <dbReference type="PROSITE-ProRule" id="PRU00169"/>
    </source>
</evidence>
<evidence type="ECO:0000313" key="4">
    <source>
        <dbReference type="EMBL" id="SEK62600.1"/>
    </source>
</evidence>
<dbReference type="InterPro" id="IPR011006">
    <property type="entry name" value="CheY-like_superfamily"/>
</dbReference>
<dbReference type="SMART" id="SM00448">
    <property type="entry name" value="REC"/>
    <property type="match status" value="1"/>
</dbReference>
<keyword evidence="1 2" id="KW-0597">Phosphoprotein</keyword>
<protein>
    <submittedName>
        <fullName evidence="4">Two-component system, OmpR family, phosphate regulon response regulator PhoB</fullName>
    </submittedName>
</protein>
<dbReference type="InterPro" id="IPR050595">
    <property type="entry name" value="Bact_response_regulator"/>
</dbReference>
<dbReference type="InterPro" id="IPR001789">
    <property type="entry name" value="Sig_transdc_resp-reg_receiver"/>
</dbReference>
<reference evidence="5" key="1">
    <citation type="submission" date="2016-10" db="EMBL/GenBank/DDBJ databases">
        <authorList>
            <person name="Varghese N."/>
            <person name="Submissions S."/>
        </authorList>
    </citation>
    <scope>NUCLEOTIDE SEQUENCE [LARGE SCALE GENOMIC DNA]</scope>
    <source>
        <strain evidence="5">Jip14</strain>
    </source>
</reference>
<dbReference type="GO" id="GO:0000160">
    <property type="term" value="P:phosphorelay signal transduction system"/>
    <property type="evidence" value="ECO:0007669"/>
    <property type="project" value="InterPro"/>
</dbReference>
<dbReference type="STRING" id="332977.SAMN05421740_102262"/>
<dbReference type="PANTHER" id="PTHR44591:SF3">
    <property type="entry name" value="RESPONSE REGULATORY DOMAIN-CONTAINING PROTEIN"/>
    <property type="match status" value="1"/>
</dbReference>
<feature type="domain" description="Response regulatory" evidence="3">
    <location>
        <begin position="4"/>
        <end position="120"/>
    </location>
</feature>
<dbReference type="Gene3D" id="3.40.50.2300">
    <property type="match status" value="1"/>
</dbReference>
<proteinExistence type="predicted"/>
<dbReference type="OrthoDB" id="9789181at2"/>
<dbReference type="AlphaFoldDB" id="A0A1H7IM09"/>
<organism evidence="4 5">
    <name type="scientific">Parapedobacter koreensis</name>
    <dbReference type="NCBI Taxonomy" id="332977"/>
    <lineage>
        <taxon>Bacteria</taxon>
        <taxon>Pseudomonadati</taxon>
        <taxon>Bacteroidota</taxon>
        <taxon>Sphingobacteriia</taxon>
        <taxon>Sphingobacteriales</taxon>
        <taxon>Sphingobacteriaceae</taxon>
        <taxon>Parapedobacter</taxon>
    </lineage>
</organism>
<dbReference type="PANTHER" id="PTHR44591">
    <property type="entry name" value="STRESS RESPONSE REGULATOR PROTEIN 1"/>
    <property type="match status" value="1"/>
</dbReference>
<dbReference type="PROSITE" id="PS50110">
    <property type="entry name" value="RESPONSE_REGULATORY"/>
    <property type="match status" value="1"/>
</dbReference>
<dbReference type="RefSeq" id="WP_090603360.1">
    <property type="nucleotide sequence ID" value="NZ_FNZR01000002.1"/>
</dbReference>